<evidence type="ECO:0000313" key="6">
    <source>
        <dbReference type="Proteomes" id="UP000192726"/>
    </source>
</evidence>
<keyword evidence="2" id="KW-0560">Oxidoreductase</keyword>
<name>A0A1V0TXZ6_9ACTN</name>
<dbReference type="Proteomes" id="UP000192726">
    <property type="component" value="Chromosome"/>
</dbReference>
<proteinExistence type="inferred from homology"/>
<gene>
    <name evidence="5" type="ORF">B1H19_29860</name>
</gene>
<evidence type="ECO:0000256" key="3">
    <source>
        <dbReference type="RuleBase" id="RU000363"/>
    </source>
</evidence>
<dbReference type="GO" id="GO:0016616">
    <property type="term" value="F:oxidoreductase activity, acting on the CH-OH group of donors, NAD or NADP as acceptor"/>
    <property type="evidence" value="ECO:0007669"/>
    <property type="project" value="UniProtKB-ARBA"/>
</dbReference>
<dbReference type="CDD" id="cd05233">
    <property type="entry name" value="SDR_c"/>
    <property type="match status" value="1"/>
</dbReference>
<evidence type="ECO:0000256" key="1">
    <source>
        <dbReference type="ARBA" id="ARBA00006484"/>
    </source>
</evidence>
<feature type="domain" description="Ketoreductase" evidence="4">
    <location>
        <begin position="37"/>
        <end position="217"/>
    </location>
</feature>
<dbReference type="SUPFAM" id="SSF51735">
    <property type="entry name" value="NAD(P)-binding Rossmann-fold domains"/>
    <property type="match status" value="1"/>
</dbReference>
<dbReference type="FunFam" id="3.40.50.720:FF:000047">
    <property type="entry name" value="NADP-dependent L-serine/L-allo-threonine dehydrogenase"/>
    <property type="match status" value="1"/>
</dbReference>
<dbReference type="KEGG" id="sgv:B1H19_29860"/>
<dbReference type="Pfam" id="PF00106">
    <property type="entry name" value="adh_short"/>
    <property type="match status" value="1"/>
</dbReference>
<dbReference type="Gene3D" id="3.40.50.720">
    <property type="entry name" value="NAD(P)-binding Rossmann-like Domain"/>
    <property type="match status" value="1"/>
</dbReference>
<dbReference type="InterPro" id="IPR036291">
    <property type="entry name" value="NAD(P)-bd_dom_sf"/>
</dbReference>
<dbReference type="PRINTS" id="PR00080">
    <property type="entry name" value="SDRFAMILY"/>
</dbReference>
<dbReference type="PANTHER" id="PTHR44196">
    <property type="entry name" value="DEHYDROGENASE/REDUCTASE SDR FAMILY MEMBER 7B"/>
    <property type="match status" value="1"/>
</dbReference>
<evidence type="ECO:0000259" key="4">
    <source>
        <dbReference type="SMART" id="SM00822"/>
    </source>
</evidence>
<dbReference type="PANTHER" id="PTHR44196:SF1">
    <property type="entry name" value="DEHYDROGENASE_REDUCTASE SDR FAMILY MEMBER 7B"/>
    <property type="match status" value="1"/>
</dbReference>
<protein>
    <recommendedName>
        <fullName evidence="4">Ketoreductase domain-containing protein</fullName>
    </recommendedName>
</protein>
<sequence>MHSEGHPCRRAPKCRQQALWRAGNTTRRRTHMTLSGRKVLITGGSAGIGAATARALTDQGARVAVLARDGERLRAIAHDVGALPVPADLRDPDAVPQAVEAAAGELGGLDALVNNAGSFRLGAVHDGRYADWREMVELNILGLLAASQAAVPFLARSGSGQLINISSMSGRGGAGAVTGVYAGTKHAVHAISDGLRDELHGHGIRVTVLSPGMVLTNRGEYISDPQLRDVTARWHEQQGLDPADVAAQVCHVLAAPPDVHLVEIALISARQTP</sequence>
<evidence type="ECO:0000313" key="5">
    <source>
        <dbReference type="EMBL" id="ARF57839.1"/>
    </source>
</evidence>
<organism evidence="5 6">
    <name type="scientific">Streptomyces gilvosporeus</name>
    <dbReference type="NCBI Taxonomy" id="553510"/>
    <lineage>
        <taxon>Bacteria</taxon>
        <taxon>Bacillati</taxon>
        <taxon>Actinomycetota</taxon>
        <taxon>Actinomycetes</taxon>
        <taxon>Kitasatosporales</taxon>
        <taxon>Streptomycetaceae</taxon>
        <taxon>Streptomyces</taxon>
    </lineage>
</organism>
<accession>A0A1V0TXZ6</accession>
<dbReference type="PRINTS" id="PR00081">
    <property type="entry name" value="GDHRDH"/>
</dbReference>
<dbReference type="STRING" id="553510.B1H19_29860"/>
<reference evidence="5 6" key="1">
    <citation type="submission" date="2017-04" db="EMBL/GenBank/DDBJ databases">
        <title>Complete Genome Sequence of Streptomyces gilvosporeus F607, a Capable Producer of Natamycin.</title>
        <authorList>
            <person name="Zong G."/>
            <person name="Zhong C."/>
            <person name="Fu J."/>
            <person name="Qin R."/>
            <person name="Cao G."/>
        </authorList>
    </citation>
    <scope>NUCLEOTIDE SEQUENCE [LARGE SCALE GENOMIC DNA]</scope>
    <source>
        <strain evidence="5 6">F607</strain>
    </source>
</reference>
<evidence type="ECO:0000256" key="2">
    <source>
        <dbReference type="ARBA" id="ARBA00023002"/>
    </source>
</evidence>
<dbReference type="GO" id="GO:0016020">
    <property type="term" value="C:membrane"/>
    <property type="evidence" value="ECO:0007669"/>
    <property type="project" value="TreeGrafter"/>
</dbReference>
<dbReference type="SMART" id="SM00822">
    <property type="entry name" value="PKS_KR"/>
    <property type="match status" value="1"/>
</dbReference>
<comment type="similarity">
    <text evidence="1 3">Belongs to the short-chain dehydrogenases/reductases (SDR) family.</text>
</comment>
<dbReference type="InterPro" id="IPR057326">
    <property type="entry name" value="KR_dom"/>
</dbReference>
<dbReference type="AlphaFoldDB" id="A0A1V0TXZ6"/>
<keyword evidence="6" id="KW-1185">Reference proteome</keyword>
<dbReference type="EMBL" id="CP020569">
    <property type="protein sequence ID" value="ARF57839.1"/>
    <property type="molecule type" value="Genomic_DNA"/>
</dbReference>
<dbReference type="InterPro" id="IPR002347">
    <property type="entry name" value="SDR_fam"/>
</dbReference>